<dbReference type="AlphaFoldDB" id="A0A1X7UHJ6"/>
<sequence length="214" mass="23066">MVLKYKATRITSLGSLKPGDHIRVCRMVYNHHMMVIKVINNGLLLRVIHYTESEYRQASVGAATSAALPSSFSLSNGTDIAKVKEENIFVDPQEDRVELLEYDDPEVAIHRGQNAIRRARSRIGENKFDFVLTNCESLINWAITGREETGQGQVAIVAGAAAAAAAAAAVGVVGLVAVATIGIPGLVLSGLTFAVGVGYNMKKKKDDDENNKKN</sequence>
<evidence type="ECO:0000256" key="3">
    <source>
        <dbReference type="ARBA" id="ARBA00022801"/>
    </source>
</evidence>
<accession>A0A1X7UHJ6</accession>
<dbReference type="GO" id="GO:0008970">
    <property type="term" value="F:phospholipase A1 activity"/>
    <property type="evidence" value="ECO:0007669"/>
    <property type="project" value="TreeGrafter"/>
</dbReference>
<feature type="transmembrane region" description="Helical" evidence="5">
    <location>
        <begin position="154"/>
        <end position="175"/>
    </location>
</feature>
<feature type="domain" description="LRAT" evidence="6">
    <location>
        <begin position="16"/>
        <end position="147"/>
    </location>
</feature>
<dbReference type="GO" id="GO:0004623">
    <property type="term" value="F:phospholipase A2 activity"/>
    <property type="evidence" value="ECO:0007669"/>
    <property type="project" value="TreeGrafter"/>
</dbReference>
<evidence type="ECO:0000259" key="6">
    <source>
        <dbReference type="Pfam" id="PF04970"/>
    </source>
</evidence>
<name>A0A1X7UHJ6_AMPQE</name>
<dbReference type="KEGG" id="aqu:109583337"/>
<reference evidence="7" key="2">
    <citation type="submission" date="2017-05" db="UniProtKB">
        <authorList>
            <consortium name="EnsemblMetazoa"/>
        </authorList>
    </citation>
    <scope>IDENTIFICATION</scope>
</reference>
<keyword evidence="5" id="KW-1133">Transmembrane helix</keyword>
<dbReference type="EnsemblMetazoa" id="XM_019998635.1">
    <property type="protein sequence ID" value="XP_019854194.1"/>
    <property type="gene ID" value="LOC109583337"/>
</dbReference>
<evidence type="ECO:0000256" key="5">
    <source>
        <dbReference type="SAM" id="Phobius"/>
    </source>
</evidence>
<evidence type="ECO:0000256" key="4">
    <source>
        <dbReference type="ARBA" id="ARBA00023098"/>
    </source>
</evidence>
<keyword evidence="5" id="KW-0472">Membrane</keyword>
<dbReference type="GO" id="GO:0016410">
    <property type="term" value="F:N-acyltransferase activity"/>
    <property type="evidence" value="ECO:0007669"/>
    <property type="project" value="TreeGrafter"/>
</dbReference>
<reference evidence="8" key="1">
    <citation type="journal article" date="2010" name="Nature">
        <title>The Amphimedon queenslandica genome and the evolution of animal complexity.</title>
        <authorList>
            <person name="Srivastava M."/>
            <person name="Simakov O."/>
            <person name="Chapman J."/>
            <person name="Fahey B."/>
            <person name="Gauthier M.E."/>
            <person name="Mitros T."/>
            <person name="Richards G.S."/>
            <person name="Conaco C."/>
            <person name="Dacre M."/>
            <person name="Hellsten U."/>
            <person name="Larroux C."/>
            <person name="Putnam N.H."/>
            <person name="Stanke M."/>
            <person name="Adamska M."/>
            <person name="Darling A."/>
            <person name="Degnan S.M."/>
            <person name="Oakley T.H."/>
            <person name="Plachetzki D.C."/>
            <person name="Zhai Y."/>
            <person name="Adamski M."/>
            <person name="Calcino A."/>
            <person name="Cummins S.F."/>
            <person name="Goodstein D.M."/>
            <person name="Harris C."/>
            <person name="Jackson D.J."/>
            <person name="Leys S.P."/>
            <person name="Shu S."/>
            <person name="Woodcroft B.J."/>
            <person name="Vervoort M."/>
            <person name="Kosik K.S."/>
            <person name="Manning G."/>
            <person name="Degnan B.M."/>
            <person name="Rokhsar D.S."/>
        </authorList>
    </citation>
    <scope>NUCLEOTIDE SEQUENCE [LARGE SCALE GENOMIC DNA]</scope>
</reference>
<dbReference type="OrthoDB" id="421951at2759"/>
<gene>
    <name evidence="7" type="primary">109583337</name>
</gene>
<dbReference type="InParanoid" id="A0A1X7UHJ6"/>
<dbReference type="Gene3D" id="3.90.1720.10">
    <property type="entry name" value="endopeptidase domain like (from Nostoc punctiforme)"/>
    <property type="match status" value="1"/>
</dbReference>
<proteinExistence type="inferred from homology"/>
<evidence type="ECO:0000256" key="2">
    <source>
        <dbReference type="ARBA" id="ARBA00022679"/>
    </source>
</evidence>
<keyword evidence="4" id="KW-0443">Lipid metabolism</keyword>
<dbReference type="InterPro" id="IPR051496">
    <property type="entry name" value="H-rev107_PLA/AT"/>
</dbReference>
<evidence type="ECO:0000256" key="1">
    <source>
        <dbReference type="ARBA" id="ARBA00007824"/>
    </source>
</evidence>
<organism evidence="7">
    <name type="scientific">Amphimedon queenslandica</name>
    <name type="common">Sponge</name>
    <dbReference type="NCBI Taxonomy" id="400682"/>
    <lineage>
        <taxon>Eukaryota</taxon>
        <taxon>Metazoa</taxon>
        <taxon>Porifera</taxon>
        <taxon>Demospongiae</taxon>
        <taxon>Heteroscleromorpha</taxon>
        <taxon>Haplosclerida</taxon>
        <taxon>Niphatidae</taxon>
        <taxon>Amphimedon</taxon>
    </lineage>
</organism>
<comment type="similarity">
    <text evidence="1">Belongs to the H-rev107 family.</text>
</comment>
<dbReference type="Proteomes" id="UP000007879">
    <property type="component" value="Unassembled WGS sequence"/>
</dbReference>
<evidence type="ECO:0000313" key="7">
    <source>
        <dbReference type="EnsemblMetazoa" id="Aqu2.1.27120_001"/>
    </source>
</evidence>
<keyword evidence="2" id="KW-0808">Transferase</keyword>
<evidence type="ECO:0000313" key="8">
    <source>
        <dbReference type="Proteomes" id="UP000007879"/>
    </source>
</evidence>
<feature type="transmembrane region" description="Helical" evidence="5">
    <location>
        <begin position="181"/>
        <end position="199"/>
    </location>
</feature>
<dbReference type="GO" id="GO:0070292">
    <property type="term" value="P:N-acylphosphatidylethanolamine metabolic process"/>
    <property type="evidence" value="ECO:0007669"/>
    <property type="project" value="TreeGrafter"/>
</dbReference>
<keyword evidence="5" id="KW-0812">Transmembrane</keyword>
<dbReference type="InterPro" id="IPR007053">
    <property type="entry name" value="LRAT_dom"/>
</dbReference>
<keyword evidence="3" id="KW-0378">Hydrolase</keyword>
<keyword evidence="8" id="KW-1185">Reference proteome</keyword>
<protein>
    <recommendedName>
        <fullName evidence="6">LRAT domain-containing protein</fullName>
    </recommendedName>
</protein>
<dbReference type="GO" id="GO:0005737">
    <property type="term" value="C:cytoplasm"/>
    <property type="evidence" value="ECO:0007669"/>
    <property type="project" value="TreeGrafter"/>
</dbReference>
<dbReference type="PANTHER" id="PTHR13943:SF77">
    <property type="entry name" value="LRAT DOMAIN-CONTAINING PROTEIN"/>
    <property type="match status" value="1"/>
</dbReference>
<dbReference type="Pfam" id="PF04970">
    <property type="entry name" value="LRAT"/>
    <property type="match status" value="1"/>
</dbReference>
<dbReference type="EnsemblMetazoa" id="Aqu2.1.27120_001">
    <property type="protein sequence ID" value="Aqu2.1.27120_001"/>
    <property type="gene ID" value="Aqu2.1.27120"/>
</dbReference>
<dbReference type="PANTHER" id="PTHR13943">
    <property type="entry name" value="HRAS-LIKE SUPPRESSOR - RELATED"/>
    <property type="match status" value="1"/>
</dbReference>